<feature type="non-terminal residue" evidence="1">
    <location>
        <position position="184"/>
    </location>
</feature>
<reference evidence="1" key="1">
    <citation type="journal article" date="2023" name="Mol. Phylogenet. Evol.">
        <title>Genome-scale phylogeny and comparative genomics of the fungal order Sordariales.</title>
        <authorList>
            <person name="Hensen N."/>
            <person name="Bonometti L."/>
            <person name="Westerberg I."/>
            <person name="Brannstrom I.O."/>
            <person name="Guillou S."/>
            <person name="Cros-Aarteil S."/>
            <person name="Calhoun S."/>
            <person name="Haridas S."/>
            <person name="Kuo A."/>
            <person name="Mondo S."/>
            <person name="Pangilinan J."/>
            <person name="Riley R."/>
            <person name="LaButti K."/>
            <person name="Andreopoulos B."/>
            <person name="Lipzen A."/>
            <person name="Chen C."/>
            <person name="Yan M."/>
            <person name="Daum C."/>
            <person name="Ng V."/>
            <person name="Clum A."/>
            <person name="Steindorff A."/>
            <person name="Ohm R.A."/>
            <person name="Martin F."/>
            <person name="Silar P."/>
            <person name="Natvig D.O."/>
            <person name="Lalanne C."/>
            <person name="Gautier V."/>
            <person name="Ament-Velasquez S.L."/>
            <person name="Kruys A."/>
            <person name="Hutchinson M.I."/>
            <person name="Powell A.J."/>
            <person name="Barry K."/>
            <person name="Miller A.N."/>
            <person name="Grigoriev I.V."/>
            <person name="Debuchy R."/>
            <person name="Gladieux P."/>
            <person name="Hiltunen Thoren M."/>
            <person name="Johannesson H."/>
        </authorList>
    </citation>
    <scope>NUCLEOTIDE SEQUENCE</scope>
    <source>
        <strain evidence="1">CBS 123565</strain>
    </source>
</reference>
<dbReference type="InterPro" id="IPR036397">
    <property type="entry name" value="RNaseH_sf"/>
</dbReference>
<organism evidence="1 2">
    <name type="scientific">Trichocladium antarcticum</name>
    <dbReference type="NCBI Taxonomy" id="1450529"/>
    <lineage>
        <taxon>Eukaryota</taxon>
        <taxon>Fungi</taxon>
        <taxon>Dikarya</taxon>
        <taxon>Ascomycota</taxon>
        <taxon>Pezizomycotina</taxon>
        <taxon>Sordariomycetes</taxon>
        <taxon>Sordariomycetidae</taxon>
        <taxon>Sordariales</taxon>
        <taxon>Chaetomiaceae</taxon>
        <taxon>Trichocladium</taxon>
    </lineage>
</organism>
<evidence type="ECO:0000313" key="2">
    <source>
        <dbReference type="Proteomes" id="UP001304895"/>
    </source>
</evidence>
<protein>
    <submittedName>
        <fullName evidence="1">Uncharacterized protein</fullName>
    </submittedName>
</protein>
<dbReference type="AlphaFoldDB" id="A0AAN6UNK7"/>
<gene>
    <name evidence="1" type="ORF">BT67DRAFT_375256</name>
</gene>
<dbReference type="GO" id="GO:0003676">
    <property type="term" value="F:nucleic acid binding"/>
    <property type="evidence" value="ECO:0007669"/>
    <property type="project" value="InterPro"/>
</dbReference>
<sequence length="184" mass="20959">MPSHRFHGDIVIQRRDEAISCARIASRHQPTGLNIRLHLFCDASRAWDSDRGGIAITYNSLLPDPDRSSQPRVPVRIAYPIDRLLDSNLGEFIAVAEALFTAAQEIARISRSPQPCGMVVRVKVFNDNQYNLEYLMGRRHVHNPEFLRILEHVLDLIARQSRALQTTPAVDVRLALHWIPGHHH</sequence>
<reference evidence="1" key="2">
    <citation type="submission" date="2023-05" db="EMBL/GenBank/DDBJ databases">
        <authorList>
            <consortium name="Lawrence Berkeley National Laboratory"/>
            <person name="Steindorff A."/>
            <person name="Hensen N."/>
            <person name="Bonometti L."/>
            <person name="Westerberg I."/>
            <person name="Brannstrom I.O."/>
            <person name="Guillou S."/>
            <person name="Cros-Aarteil S."/>
            <person name="Calhoun S."/>
            <person name="Haridas S."/>
            <person name="Kuo A."/>
            <person name="Mondo S."/>
            <person name="Pangilinan J."/>
            <person name="Riley R."/>
            <person name="Labutti K."/>
            <person name="Andreopoulos B."/>
            <person name="Lipzen A."/>
            <person name="Chen C."/>
            <person name="Yanf M."/>
            <person name="Daum C."/>
            <person name="Ng V."/>
            <person name="Clum A."/>
            <person name="Ohm R."/>
            <person name="Martin F."/>
            <person name="Silar P."/>
            <person name="Natvig D."/>
            <person name="Lalanne C."/>
            <person name="Gautier V."/>
            <person name="Ament-Velasquez S.L."/>
            <person name="Kruys A."/>
            <person name="Hutchinson M.I."/>
            <person name="Powell A.J."/>
            <person name="Barry K."/>
            <person name="Miller A.N."/>
            <person name="Grigoriev I.V."/>
            <person name="Debuchy R."/>
            <person name="Gladieux P."/>
            <person name="Thoren M.H."/>
            <person name="Johannesson H."/>
        </authorList>
    </citation>
    <scope>NUCLEOTIDE SEQUENCE</scope>
    <source>
        <strain evidence="1">CBS 123565</strain>
    </source>
</reference>
<evidence type="ECO:0000313" key="1">
    <source>
        <dbReference type="EMBL" id="KAK4136015.1"/>
    </source>
</evidence>
<dbReference type="Proteomes" id="UP001304895">
    <property type="component" value="Unassembled WGS sequence"/>
</dbReference>
<keyword evidence="2" id="KW-1185">Reference proteome</keyword>
<dbReference type="EMBL" id="MU853404">
    <property type="protein sequence ID" value="KAK4136015.1"/>
    <property type="molecule type" value="Genomic_DNA"/>
</dbReference>
<comment type="caution">
    <text evidence="1">The sequence shown here is derived from an EMBL/GenBank/DDBJ whole genome shotgun (WGS) entry which is preliminary data.</text>
</comment>
<accession>A0AAN6UNK7</accession>
<name>A0AAN6UNK7_9PEZI</name>
<proteinExistence type="predicted"/>
<dbReference type="Gene3D" id="3.30.420.10">
    <property type="entry name" value="Ribonuclease H-like superfamily/Ribonuclease H"/>
    <property type="match status" value="1"/>
</dbReference>